<dbReference type="GO" id="GO:0034456">
    <property type="term" value="C:UTP-C complex"/>
    <property type="evidence" value="ECO:0007669"/>
    <property type="project" value="TreeGrafter"/>
</dbReference>
<feature type="compositionally biased region" description="Basic and acidic residues" evidence="6">
    <location>
        <begin position="35"/>
        <end position="60"/>
    </location>
</feature>
<keyword evidence="3 5" id="KW-0694">RNA-binding</keyword>
<dbReference type="EMBL" id="SGPK01000241">
    <property type="protein sequence ID" value="THH05718.1"/>
    <property type="molecule type" value="Genomic_DNA"/>
</dbReference>
<evidence type="ECO:0000259" key="9">
    <source>
        <dbReference type="Pfam" id="PF17404"/>
    </source>
</evidence>
<feature type="domain" description="Nrap protein" evidence="11">
    <location>
        <begin position="884"/>
        <end position="1034"/>
    </location>
</feature>
<evidence type="ECO:0000259" key="7">
    <source>
        <dbReference type="Pfam" id="PF03813"/>
    </source>
</evidence>
<feature type="domain" description="Nrap protein" evidence="12">
    <location>
        <begin position="1066"/>
        <end position="1128"/>
    </location>
</feature>
<dbReference type="Pfam" id="PF17406">
    <property type="entry name" value="Nrap_D5"/>
    <property type="match status" value="1"/>
</dbReference>
<feature type="domain" description="Nrap protein" evidence="7">
    <location>
        <begin position="165"/>
        <end position="310"/>
    </location>
</feature>
<evidence type="ECO:0000256" key="6">
    <source>
        <dbReference type="SAM" id="MobiDB-lite"/>
    </source>
</evidence>
<proteinExistence type="inferred from homology"/>
<dbReference type="Proteomes" id="UP000308199">
    <property type="component" value="Unassembled WGS sequence"/>
</dbReference>
<keyword evidence="4 5" id="KW-0539">Nucleus</keyword>
<feature type="compositionally biased region" description="Acidic residues" evidence="6">
    <location>
        <begin position="24"/>
        <end position="34"/>
    </location>
</feature>
<evidence type="ECO:0000259" key="11">
    <source>
        <dbReference type="Pfam" id="PF17406"/>
    </source>
</evidence>
<dbReference type="Pfam" id="PF17403">
    <property type="entry name" value="Nrap_D2"/>
    <property type="match status" value="1"/>
</dbReference>
<comment type="caution">
    <text evidence="13">The sequence shown here is derived from an EMBL/GenBank/DDBJ whole genome shotgun (WGS) entry which is preliminary data.</text>
</comment>
<evidence type="ECO:0000259" key="10">
    <source>
        <dbReference type="Pfam" id="PF17405"/>
    </source>
</evidence>
<feature type="domain" description="Nrap protein" evidence="12">
    <location>
        <begin position="1146"/>
        <end position="1226"/>
    </location>
</feature>
<dbReference type="AlphaFoldDB" id="A0A4S4L4S2"/>
<dbReference type="Pfam" id="PF17407">
    <property type="entry name" value="Nrap_D6"/>
    <property type="match status" value="2"/>
</dbReference>
<keyword evidence="5" id="KW-0687">Ribonucleoprotein</keyword>
<dbReference type="PANTHER" id="PTHR17972:SF0">
    <property type="entry name" value="NUCLEOLAR PROTEIN 6"/>
    <property type="match status" value="1"/>
</dbReference>
<organism evidence="13 14">
    <name type="scientific">Phellinidium pouzarii</name>
    <dbReference type="NCBI Taxonomy" id="167371"/>
    <lineage>
        <taxon>Eukaryota</taxon>
        <taxon>Fungi</taxon>
        <taxon>Dikarya</taxon>
        <taxon>Basidiomycota</taxon>
        <taxon>Agaricomycotina</taxon>
        <taxon>Agaricomycetes</taxon>
        <taxon>Hymenochaetales</taxon>
        <taxon>Hymenochaetaceae</taxon>
        <taxon>Phellinidium</taxon>
    </lineage>
</organism>
<feature type="compositionally biased region" description="Basic residues" evidence="6">
    <location>
        <begin position="1"/>
        <end position="10"/>
    </location>
</feature>
<evidence type="ECO:0000256" key="4">
    <source>
        <dbReference type="ARBA" id="ARBA00023242"/>
    </source>
</evidence>
<dbReference type="Pfam" id="PF17404">
    <property type="entry name" value="Nrap_D3"/>
    <property type="match status" value="1"/>
</dbReference>
<evidence type="ECO:0000256" key="1">
    <source>
        <dbReference type="ARBA" id="ARBA00004604"/>
    </source>
</evidence>
<evidence type="ECO:0000256" key="3">
    <source>
        <dbReference type="ARBA" id="ARBA00022884"/>
    </source>
</evidence>
<keyword evidence="5" id="KW-0690">Ribosome biogenesis</keyword>
<dbReference type="InterPro" id="IPR035082">
    <property type="entry name" value="Nrap_D1"/>
</dbReference>
<name>A0A4S4L4S2_9AGAM</name>
<evidence type="ECO:0000256" key="2">
    <source>
        <dbReference type="ARBA" id="ARBA00006674"/>
    </source>
</evidence>
<gene>
    <name evidence="13" type="ORF">EW145_g4591</name>
</gene>
<feature type="domain" description="Nrap protein" evidence="8">
    <location>
        <begin position="314"/>
        <end position="475"/>
    </location>
</feature>
<dbReference type="InterPro" id="IPR005554">
    <property type="entry name" value="NOL6/Upt22"/>
</dbReference>
<dbReference type="Gene3D" id="3.30.70.3030">
    <property type="match status" value="1"/>
</dbReference>
<dbReference type="InterPro" id="IPR035368">
    <property type="entry name" value="Nrap_D3"/>
</dbReference>
<comment type="subcellular location">
    <subcellularLocation>
        <location evidence="1 5">Nucleus</location>
        <location evidence="1 5">Nucleolus</location>
    </subcellularLocation>
</comment>
<comment type="similarity">
    <text evidence="2 5">Belongs to the NRAP family.</text>
</comment>
<dbReference type="Gene3D" id="1.10.1410.10">
    <property type="match status" value="2"/>
</dbReference>
<dbReference type="InterPro" id="IPR035371">
    <property type="entry name" value="Nrap_D6"/>
</dbReference>
<dbReference type="InterPro" id="IPR035367">
    <property type="entry name" value="Nrap_D2"/>
</dbReference>
<feature type="domain" description="Nrap protein" evidence="9">
    <location>
        <begin position="482"/>
        <end position="638"/>
    </location>
</feature>
<dbReference type="GO" id="GO:0032040">
    <property type="term" value="C:small-subunit processome"/>
    <property type="evidence" value="ECO:0007669"/>
    <property type="project" value="TreeGrafter"/>
</dbReference>
<evidence type="ECO:0000313" key="14">
    <source>
        <dbReference type="Proteomes" id="UP000308199"/>
    </source>
</evidence>
<protein>
    <recommendedName>
        <fullName evidence="5">U3 small nucleolar RNA-associated protein 22</fullName>
    </recommendedName>
</protein>
<evidence type="ECO:0000259" key="12">
    <source>
        <dbReference type="Pfam" id="PF17407"/>
    </source>
</evidence>
<dbReference type="Gene3D" id="3.30.70.3020">
    <property type="match status" value="1"/>
</dbReference>
<reference evidence="13 14" key="1">
    <citation type="submission" date="2019-02" db="EMBL/GenBank/DDBJ databases">
        <title>Genome sequencing of the rare red list fungi Phellinidium pouzarii.</title>
        <authorList>
            <person name="Buettner E."/>
            <person name="Kellner H."/>
        </authorList>
    </citation>
    <scope>NUCLEOTIDE SEQUENCE [LARGE SCALE GENOMIC DNA]</scope>
    <source>
        <strain evidence="13 14">DSM 108285</strain>
    </source>
</reference>
<feature type="region of interest" description="Disordered" evidence="6">
    <location>
        <begin position="1"/>
        <end position="60"/>
    </location>
</feature>
<accession>A0A4S4L4S2</accession>
<dbReference type="OrthoDB" id="10251401at2759"/>
<feature type="domain" description="Nrap protein" evidence="10">
    <location>
        <begin position="673"/>
        <end position="882"/>
    </location>
</feature>
<dbReference type="Pfam" id="PF17405">
    <property type="entry name" value="Nrap_D4"/>
    <property type="match status" value="1"/>
</dbReference>
<evidence type="ECO:0000256" key="5">
    <source>
        <dbReference type="RuleBase" id="RU364032"/>
    </source>
</evidence>
<dbReference type="PANTHER" id="PTHR17972">
    <property type="entry name" value="NUCLEOLAR RNA-ASSOCIATED PROTEIN"/>
    <property type="match status" value="1"/>
</dbReference>
<dbReference type="GO" id="GO:0032545">
    <property type="term" value="C:CURI complex"/>
    <property type="evidence" value="ECO:0007669"/>
    <property type="project" value="TreeGrafter"/>
</dbReference>
<dbReference type="InterPro" id="IPR035370">
    <property type="entry name" value="Nrap_D5"/>
</dbReference>
<evidence type="ECO:0000259" key="8">
    <source>
        <dbReference type="Pfam" id="PF17403"/>
    </source>
</evidence>
<keyword evidence="14" id="KW-1185">Reference proteome</keyword>
<dbReference type="Pfam" id="PF03813">
    <property type="entry name" value="Nrap"/>
    <property type="match status" value="1"/>
</dbReference>
<dbReference type="GO" id="GO:0006364">
    <property type="term" value="P:rRNA processing"/>
    <property type="evidence" value="ECO:0007669"/>
    <property type="project" value="UniProtKB-KW"/>
</dbReference>
<sequence>MSHAKRRQAKTGRQSNGIDSPDVLMDDGAEDGNGEEWHGIESMDAKVREEGERHVESERKLPTRDELRSIKEASELFKSSSFKLQVDALLPNVRPKESRVIPLDEFLRLMYTTLMDLPSKPPVHPLEASHTAWKVAFEKPNDITLVGSWANRIGVKSASSVSWTIDIAVEMPATLFQEKDYLDCRFFHKRAHYLASLASAISLNEKLNVDVFYDSPTSNDRLTSLVLMPRKDGSSTDFTSLNARVRLLPVLPTPSPVSLHHLSSTRCNLRVKSFGDTKDASPCATPIYNSDLFICTTPRIHLLHTHEFIQEVPSFVDALALLRVWANQRGYSPGPKDKGCVIGFEDKGFFWTALIRFLFVGEDDFGQKMSKGTSRKTVGRGLSSYQLFRAALDFLAKHDFSTNAVFSRGGSKFPPETYNPQNESVFVDSASINVLAGVPQTSLDLLRHDAKITLDSLNKSTPATVIDPFAELFLQDRRQLSTRFDVVLGVSVGKVNLRRSHLIEALDSGSPSKYVLSKLASILRRALGDRVHAIGIFSPTIEAWPISYDHTNALLNDIHIGLILNPRNAFRLVDHGPAASEQDGQEAIDFRDFWGSKAELRRFKDGRIIESVVWEVRNSDERIRIPSSIVRFVLTRHFGFDAETDIRSYQKDFDDLLRVPDSLSQQLFFPGMQPGFKNAMAAFDTLVRSLKGLDEVIPLAILNVSPTSSDLRYTSIFAPIPMPPKNVVCLSSTMRYLPSMEIILQFERSGRWPDDLSAIQKMKLAFFERIASSLMNKISGLNAVVVTGDERAFNNSDSAYLEIVTPDGWAFSARIWHDREATLFDRLLGKKRTFVTNSAVSRTEGDMADLSSRQSMTDAFRFYKQRYIHAPKHHRAIANLCHRYPAYAGTARLVKRWLASHWVFEGHVSGEAIELLCAFIFVDGKDVLQQNEESCAGTPATKELGFFRVISFLKDWAWEFGLFVPVYETKSSTAEGDSAVHVKADSGKGVWTITTSEDREGKLWTSEGPDALVARRIRTLASSCMSHVLSHESRNLTPKASSNFNHFDTHLINMNCIQALFIHPSNDYDILIRLKPDTLCRAHQSIITPDIARRSDKKYANIPSLSSHNDQPMRVSFDPVLMYYNDLKVNGWSLRYIKITDVVSSCLQRVFAGSLEFFFDSFGGSVIGAVWDPTLSSAKPFRVLADYSSIPLTGKEKSSEKGQVMLNRESVLAEIQRLGDGLVEAIEEQRVPA</sequence>
<keyword evidence="5" id="KW-0698">rRNA processing</keyword>
<dbReference type="GO" id="GO:0003723">
    <property type="term" value="F:RNA binding"/>
    <property type="evidence" value="ECO:0007669"/>
    <property type="project" value="UniProtKB-KW"/>
</dbReference>
<dbReference type="InterPro" id="IPR035369">
    <property type="entry name" value="Nrap_D4"/>
</dbReference>
<dbReference type="GO" id="GO:0006409">
    <property type="term" value="P:tRNA export from nucleus"/>
    <property type="evidence" value="ECO:0007669"/>
    <property type="project" value="TreeGrafter"/>
</dbReference>
<evidence type="ECO:0000313" key="13">
    <source>
        <dbReference type="EMBL" id="THH05718.1"/>
    </source>
</evidence>